<keyword evidence="2" id="KW-0812">Transmembrane</keyword>
<protein>
    <submittedName>
        <fullName evidence="4">Undecaprenyl-diphosphatase</fullName>
    </submittedName>
</protein>
<keyword evidence="5" id="KW-1185">Reference proteome</keyword>
<evidence type="ECO:0000259" key="3">
    <source>
        <dbReference type="SMART" id="SM00014"/>
    </source>
</evidence>
<feature type="transmembrane region" description="Helical" evidence="2">
    <location>
        <begin position="169"/>
        <end position="192"/>
    </location>
</feature>
<feature type="transmembrane region" description="Helical" evidence="2">
    <location>
        <begin position="131"/>
        <end position="149"/>
    </location>
</feature>
<dbReference type="AlphaFoldDB" id="A0A1H7DE62"/>
<reference evidence="5" key="1">
    <citation type="submission" date="2016-10" db="EMBL/GenBank/DDBJ databases">
        <authorList>
            <person name="Varghese N."/>
            <person name="Submissions S."/>
        </authorList>
    </citation>
    <scope>NUCLEOTIDE SEQUENCE [LARGE SCALE GENOMIC DNA]</scope>
    <source>
        <strain evidence="5">CGMCC 4.7038</strain>
    </source>
</reference>
<feature type="transmembrane region" description="Helical" evidence="2">
    <location>
        <begin position="106"/>
        <end position="124"/>
    </location>
</feature>
<gene>
    <name evidence="4" type="ORF">SAMN05443287_11340</name>
</gene>
<evidence type="ECO:0000256" key="2">
    <source>
        <dbReference type="SAM" id="Phobius"/>
    </source>
</evidence>
<dbReference type="CDD" id="cd03392">
    <property type="entry name" value="PAP2_like_2"/>
    <property type="match status" value="1"/>
</dbReference>
<feature type="region of interest" description="Disordered" evidence="1">
    <location>
        <begin position="23"/>
        <end position="45"/>
    </location>
</feature>
<dbReference type="PANTHER" id="PTHR14969">
    <property type="entry name" value="SPHINGOSINE-1-PHOSPHATE PHOSPHOHYDROLASE"/>
    <property type="match status" value="1"/>
</dbReference>
<dbReference type="Pfam" id="PF01569">
    <property type="entry name" value="PAP2"/>
    <property type="match status" value="1"/>
</dbReference>
<feature type="domain" description="Phosphatidic acid phosphatase type 2/haloperoxidase" evidence="3">
    <location>
        <begin position="129"/>
        <end position="246"/>
    </location>
</feature>
<evidence type="ECO:0000313" key="5">
    <source>
        <dbReference type="Proteomes" id="UP000198707"/>
    </source>
</evidence>
<dbReference type="STRING" id="1144548.SAMN05443287_11340"/>
<keyword evidence="2" id="KW-0472">Membrane</keyword>
<sequence length="258" mass="27383">MDIIRRNLATEARTAGRTIAVDDYGGRGAAPPSERVLPVRRDDPPNLSARTTSGVLLLVPFTLLTTLVAGDWSPLRRLDVAVTAHLHGYALDHPSWVWVMSGWTDIFAPMPLRAAALALVIWLAHSDARRLATWVTTTMVLGGLLGPLLKLLVGRDRPDLPDPVAQAPGLAFPSGHALNAALAAGVLVVVFLPRTRARSAARAAVWSGALLIAVVTGFSRVALGVHWTSDVLAGWLLGAAVVAATYAAVNFWPRVRAG</sequence>
<evidence type="ECO:0000313" key="4">
    <source>
        <dbReference type="EMBL" id="SEJ99634.1"/>
    </source>
</evidence>
<organism evidence="4 5">
    <name type="scientific">Micromonospora phaseoli</name>
    <dbReference type="NCBI Taxonomy" id="1144548"/>
    <lineage>
        <taxon>Bacteria</taxon>
        <taxon>Bacillati</taxon>
        <taxon>Actinomycetota</taxon>
        <taxon>Actinomycetes</taxon>
        <taxon>Micromonosporales</taxon>
        <taxon>Micromonosporaceae</taxon>
        <taxon>Micromonospora</taxon>
    </lineage>
</organism>
<dbReference type="InterPro" id="IPR000326">
    <property type="entry name" value="PAP2/HPO"/>
</dbReference>
<dbReference type="InterPro" id="IPR036938">
    <property type="entry name" value="PAP2/HPO_sf"/>
</dbReference>
<dbReference type="Proteomes" id="UP000198707">
    <property type="component" value="Unassembled WGS sequence"/>
</dbReference>
<feature type="transmembrane region" description="Helical" evidence="2">
    <location>
        <begin position="233"/>
        <end position="252"/>
    </location>
</feature>
<dbReference type="SUPFAM" id="SSF48317">
    <property type="entry name" value="Acid phosphatase/Vanadium-dependent haloperoxidase"/>
    <property type="match status" value="1"/>
</dbReference>
<accession>A0A1H7DE62</accession>
<feature type="transmembrane region" description="Helical" evidence="2">
    <location>
        <begin position="47"/>
        <end position="69"/>
    </location>
</feature>
<dbReference type="PANTHER" id="PTHR14969:SF13">
    <property type="entry name" value="AT30094P"/>
    <property type="match status" value="1"/>
</dbReference>
<name>A0A1H7DE62_9ACTN</name>
<dbReference type="Gene3D" id="1.20.144.10">
    <property type="entry name" value="Phosphatidic acid phosphatase type 2/haloperoxidase"/>
    <property type="match status" value="1"/>
</dbReference>
<proteinExistence type="predicted"/>
<dbReference type="SMART" id="SM00014">
    <property type="entry name" value="acidPPc"/>
    <property type="match status" value="1"/>
</dbReference>
<dbReference type="EMBL" id="FNYV01000013">
    <property type="protein sequence ID" value="SEJ99634.1"/>
    <property type="molecule type" value="Genomic_DNA"/>
</dbReference>
<keyword evidence="2" id="KW-1133">Transmembrane helix</keyword>
<evidence type="ECO:0000256" key="1">
    <source>
        <dbReference type="SAM" id="MobiDB-lite"/>
    </source>
</evidence>
<feature type="transmembrane region" description="Helical" evidence="2">
    <location>
        <begin position="204"/>
        <end position="227"/>
    </location>
</feature>